<evidence type="ECO:0000313" key="3">
    <source>
        <dbReference type="Proteomes" id="UP000288086"/>
    </source>
</evidence>
<keyword evidence="1" id="KW-0472">Membrane</keyword>
<comment type="caution">
    <text evidence="2">The sequence shown here is derived from an EMBL/GenBank/DDBJ whole genome shotgun (WGS) entry which is preliminary data.</text>
</comment>
<protein>
    <submittedName>
        <fullName evidence="2">Uncharacterized protein</fullName>
    </submittedName>
</protein>
<dbReference type="AlphaFoldDB" id="A0A444J9R7"/>
<reference evidence="2 3" key="1">
    <citation type="submission" date="2017-01" db="EMBL/GenBank/DDBJ databases">
        <title>The cable genome- insights into the physiology and evolution of filamentous bacteria capable of sulfide oxidation via long distance electron transfer.</title>
        <authorList>
            <person name="Schreiber L."/>
            <person name="Bjerg J.T."/>
            <person name="Boggild A."/>
            <person name="Van De Vossenberg J."/>
            <person name="Meysman F."/>
            <person name="Nielsen L.P."/>
            <person name="Schramm A."/>
            <person name="Kjeldsen K.U."/>
        </authorList>
    </citation>
    <scope>NUCLEOTIDE SEQUENCE [LARGE SCALE GENOMIC DNA]</scope>
    <source>
        <strain evidence="2">A1</strain>
    </source>
</reference>
<evidence type="ECO:0000313" key="2">
    <source>
        <dbReference type="EMBL" id="RWX49814.1"/>
    </source>
</evidence>
<feature type="transmembrane region" description="Helical" evidence="1">
    <location>
        <begin position="50"/>
        <end position="67"/>
    </location>
</feature>
<accession>A0A444J9R7</accession>
<keyword evidence="1" id="KW-1133">Transmembrane helix</keyword>
<dbReference type="Proteomes" id="UP000288086">
    <property type="component" value="Unassembled WGS sequence"/>
</dbReference>
<organism evidence="2 3">
    <name type="scientific">Candidatus Electrothrix communis</name>
    <dbReference type="NCBI Taxonomy" id="1859133"/>
    <lineage>
        <taxon>Bacteria</taxon>
        <taxon>Pseudomonadati</taxon>
        <taxon>Thermodesulfobacteriota</taxon>
        <taxon>Desulfobulbia</taxon>
        <taxon>Desulfobulbales</taxon>
        <taxon>Desulfobulbaceae</taxon>
        <taxon>Candidatus Electrothrix</taxon>
    </lineage>
</organism>
<keyword evidence="3" id="KW-1185">Reference proteome</keyword>
<proteinExistence type="predicted"/>
<feature type="transmembrane region" description="Helical" evidence="1">
    <location>
        <begin position="6"/>
        <end position="29"/>
    </location>
</feature>
<gene>
    <name evidence="2" type="ORF">VT98_10079</name>
</gene>
<keyword evidence="1" id="KW-0812">Transmembrane</keyword>
<evidence type="ECO:0000256" key="1">
    <source>
        <dbReference type="SAM" id="Phobius"/>
    </source>
</evidence>
<name>A0A444J9R7_9BACT</name>
<sequence length="89" mass="10089">MTWQETGAFIVQRIVAVITALVIIAVILPSIVPPEMLPPDAGWLARHAKLFYISVILAEVALVFQYWSEKLRKVGWALMTLTFFWVVFG</sequence>
<feature type="transmembrane region" description="Helical" evidence="1">
    <location>
        <begin position="73"/>
        <end position="88"/>
    </location>
</feature>
<dbReference type="EMBL" id="MTKP01000007">
    <property type="protein sequence ID" value="RWX49814.1"/>
    <property type="molecule type" value="Genomic_DNA"/>
</dbReference>